<gene>
    <name evidence="2" type="primary">CPR30_18</name>
    <name evidence="2" type="ORF">A4A49_15514</name>
</gene>
<dbReference type="PANTHER" id="PTHR31672">
    <property type="entry name" value="BNACNNG10540D PROTEIN"/>
    <property type="match status" value="1"/>
</dbReference>
<protein>
    <submittedName>
        <fullName evidence="2">F-box protein cpr30</fullName>
    </submittedName>
</protein>
<dbReference type="Pfam" id="PF08268">
    <property type="entry name" value="FBA_3"/>
    <property type="match status" value="1"/>
</dbReference>
<keyword evidence="3" id="KW-1185">Reference proteome</keyword>
<reference evidence="2" key="1">
    <citation type="submission" date="2016-11" db="EMBL/GenBank/DDBJ databases">
        <title>The genome of Nicotiana attenuata.</title>
        <authorList>
            <person name="Xu S."/>
            <person name="Brockmoeller T."/>
            <person name="Gaquerel E."/>
            <person name="Navarro A."/>
            <person name="Kuhl H."/>
            <person name="Gase K."/>
            <person name="Ling Z."/>
            <person name="Zhou W."/>
            <person name="Kreitzer C."/>
            <person name="Stanke M."/>
            <person name="Tang H."/>
            <person name="Lyons E."/>
            <person name="Pandey P."/>
            <person name="Pandey S.P."/>
            <person name="Timmermann B."/>
            <person name="Baldwin I.T."/>
        </authorList>
    </citation>
    <scope>NUCLEOTIDE SEQUENCE [LARGE SCALE GENOMIC DNA]</scope>
    <source>
        <strain evidence="2">UT</strain>
    </source>
</reference>
<dbReference type="EMBL" id="MJEQ01001278">
    <property type="protein sequence ID" value="OIT31417.1"/>
    <property type="molecule type" value="Genomic_DNA"/>
</dbReference>
<evidence type="ECO:0000313" key="2">
    <source>
        <dbReference type="EMBL" id="OIT31417.1"/>
    </source>
</evidence>
<dbReference type="InterPro" id="IPR050796">
    <property type="entry name" value="SCF_F-box_component"/>
</dbReference>
<feature type="domain" description="F-box" evidence="1">
    <location>
        <begin position="5"/>
        <end position="50"/>
    </location>
</feature>
<dbReference type="STRING" id="49451.A0A314KQH6"/>
<dbReference type="InterPro" id="IPR036047">
    <property type="entry name" value="F-box-like_dom_sf"/>
</dbReference>
<organism evidence="2 3">
    <name type="scientific">Nicotiana attenuata</name>
    <name type="common">Coyote tobacco</name>
    <dbReference type="NCBI Taxonomy" id="49451"/>
    <lineage>
        <taxon>Eukaryota</taxon>
        <taxon>Viridiplantae</taxon>
        <taxon>Streptophyta</taxon>
        <taxon>Embryophyta</taxon>
        <taxon>Tracheophyta</taxon>
        <taxon>Spermatophyta</taxon>
        <taxon>Magnoliopsida</taxon>
        <taxon>eudicotyledons</taxon>
        <taxon>Gunneridae</taxon>
        <taxon>Pentapetalae</taxon>
        <taxon>asterids</taxon>
        <taxon>lamiids</taxon>
        <taxon>Solanales</taxon>
        <taxon>Solanaceae</taxon>
        <taxon>Nicotianoideae</taxon>
        <taxon>Nicotianeae</taxon>
        <taxon>Nicotiana</taxon>
    </lineage>
</organism>
<dbReference type="Proteomes" id="UP000187609">
    <property type="component" value="Unassembled WGS sequence"/>
</dbReference>
<dbReference type="InterPro" id="IPR013187">
    <property type="entry name" value="F-box-assoc_dom_typ3"/>
</dbReference>
<name>A0A314KQH6_NICAT</name>
<sequence length="388" mass="44393">MSDEATSLVDLPSPILVEIFSRLPPTTVLCVKSVSKFFLNLTFESEFSKLVHSRSPASIIINQSHSTRTRSRTNTLKFLKFIIDTDQGTHEICHDPNSDLDLQPYFPIGSFSLVGSVHGFVCFNYFSNGADAIYILNPRTREYTMVPEAEGVRGYPDLVNYGFGFDPVKFEYKVVRIYQEEICDKINGSRYYKSECQVYTIGKGYWRSAGHVMFCFGCRAYGVNLYGKIHWLVYDVNRNDLICSLDLGNELFISFPSAPGHSEENHPNLRSLGVFGRCLCVCDNNADDYIEVWVMKEYGVTSSWVKEIVINIIPECNDWVCNEMIYLLKVLDDGVVLFLWREDFLFLHHPVKKTLKMFDVFEGYFLASSHVSSSFSLKTFEAEVVNVF</sequence>
<dbReference type="InterPro" id="IPR001810">
    <property type="entry name" value="F-box_dom"/>
</dbReference>
<proteinExistence type="predicted"/>
<dbReference type="PROSITE" id="PS50181">
    <property type="entry name" value="FBOX"/>
    <property type="match status" value="1"/>
</dbReference>
<dbReference type="PANTHER" id="PTHR31672:SF13">
    <property type="entry name" value="F-BOX PROTEIN CPR30-LIKE"/>
    <property type="match status" value="1"/>
</dbReference>
<evidence type="ECO:0000313" key="3">
    <source>
        <dbReference type="Proteomes" id="UP000187609"/>
    </source>
</evidence>
<dbReference type="Gramene" id="OIT31417">
    <property type="protein sequence ID" value="OIT31417"/>
    <property type="gene ID" value="A4A49_15514"/>
</dbReference>
<dbReference type="Pfam" id="PF12937">
    <property type="entry name" value="F-box-like"/>
    <property type="match status" value="1"/>
</dbReference>
<dbReference type="SUPFAM" id="SSF81383">
    <property type="entry name" value="F-box domain"/>
    <property type="match status" value="1"/>
</dbReference>
<evidence type="ECO:0000259" key="1">
    <source>
        <dbReference type="PROSITE" id="PS50181"/>
    </source>
</evidence>
<comment type="caution">
    <text evidence="2">The sequence shown here is derived from an EMBL/GenBank/DDBJ whole genome shotgun (WGS) entry which is preliminary data.</text>
</comment>
<dbReference type="InterPro" id="IPR017451">
    <property type="entry name" value="F-box-assoc_interact_dom"/>
</dbReference>
<dbReference type="AlphaFoldDB" id="A0A314KQH6"/>
<accession>A0A314KQH6</accession>
<dbReference type="NCBIfam" id="TIGR01640">
    <property type="entry name" value="F_box_assoc_1"/>
    <property type="match status" value="1"/>
</dbReference>